<proteinExistence type="predicted"/>
<name>A0AA40F1C9_9PEZI</name>
<sequence>MKALLILLAGLAAALVAPKAATRKTDEVVLWPPGQADQHDIPSSVDSWDALLYRDGFMRAIAAAEKQEELSIFDPKDDEHKHHDHDGDHKHPGHGHDGDHDHHTHKTIYQILKTSPHTTRFAALVDDHPEIIKLLNTTSSKNHTLLLPSDRAFSHIPPDHHRPPASYLLSLLTYHILPGLYPSHRLRRLTTAPTNLTLSSLGHHPQRLRLFTLPLPFSHTTINFHARITRPNVRASNGLIHILDALLLPPPPITKIFELLPGTFSTLSLALERTGLGSELEDTPFRGGVAFAPSNAAWRRLGPRANAFLFGTERGKECLKALVKYHLVGNRTVYSDEYYGEEKAEVEGHHGGGYWHVDVPSLLEERPLAVDVRKWKGLVGIVVNGRHRVVVRDGVAKDGVVQVLGSVLIPPHKGGDDGVVEGEIEVEELVERLKGWMGEEEEVGDL</sequence>
<dbReference type="EMBL" id="JAUKUD010000003">
    <property type="protein sequence ID" value="KAK0749393.1"/>
    <property type="molecule type" value="Genomic_DNA"/>
</dbReference>
<dbReference type="PANTHER" id="PTHR10900">
    <property type="entry name" value="PERIOSTIN-RELATED"/>
    <property type="match status" value="1"/>
</dbReference>
<dbReference type="SMART" id="SM00554">
    <property type="entry name" value="FAS1"/>
    <property type="match status" value="2"/>
</dbReference>
<evidence type="ECO:0000256" key="1">
    <source>
        <dbReference type="SAM" id="MobiDB-lite"/>
    </source>
</evidence>
<evidence type="ECO:0000313" key="5">
    <source>
        <dbReference type="Proteomes" id="UP001172155"/>
    </source>
</evidence>
<organism evidence="4 5">
    <name type="scientific">Schizothecium vesticola</name>
    <dbReference type="NCBI Taxonomy" id="314040"/>
    <lineage>
        <taxon>Eukaryota</taxon>
        <taxon>Fungi</taxon>
        <taxon>Dikarya</taxon>
        <taxon>Ascomycota</taxon>
        <taxon>Pezizomycotina</taxon>
        <taxon>Sordariomycetes</taxon>
        <taxon>Sordariomycetidae</taxon>
        <taxon>Sordariales</taxon>
        <taxon>Schizotheciaceae</taxon>
        <taxon>Schizothecium</taxon>
    </lineage>
</organism>
<evidence type="ECO:0000256" key="2">
    <source>
        <dbReference type="SAM" id="SignalP"/>
    </source>
</evidence>
<evidence type="ECO:0000313" key="4">
    <source>
        <dbReference type="EMBL" id="KAK0749393.1"/>
    </source>
</evidence>
<dbReference type="InterPro" id="IPR000782">
    <property type="entry name" value="FAS1_domain"/>
</dbReference>
<dbReference type="AlphaFoldDB" id="A0AA40F1C9"/>
<dbReference type="Proteomes" id="UP001172155">
    <property type="component" value="Unassembled WGS sequence"/>
</dbReference>
<evidence type="ECO:0000259" key="3">
    <source>
        <dbReference type="PROSITE" id="PS50213"/>
    </source>
</evidence>
<feature type="domain" description="FAS1" evidence="3">
    <location>
        <begin position="105"/>
        <end position="247"/>
    </location>
</feature>
<protein>
    <submittedName>
        <fullName evidence="4">FAS1 domain-containing protein</fullName>
    </submittedName>
</protein>
<feature type="chain" id="PRO_5041456081" evidence="2">
    <location>
        <begin position="23"/>
        <end position="446"/>
    </location>
</feature>
<accession>A0AA40F1C9</accession>
<feature type="domain" description="FAS1" evidence="3">
    <location>
        <begin position="250"/>
        <end position="408"/>
    </location>
</feature>
<dbReference type="InterPro" id="IPR050904">
    <property type="entry name" value="Adhesion/Biosynth-related"/>
</dbReference>
<keyword evidence="2" id="KW-0732">Signal</keyword>
<keyword evidence="5" id="KW-1185">Reference proteome</keyword>
<feature type="signal peptide" evidence="2">
    <location>
        <begin position="1"/>
        <end position="22"/>
    </location>
</feature>
<gene>
    <name evidence="4" type="ORF">B0T18DRAFT_406561</name>
</gene>
<dbReference type="PANTHER" id="PTHR10900:SF125">
    <property type="entry name" value="FAS1 DOMAIN-CONTAINING PROTEIN YLR001C"/>
    <property type="match status" value="1"/>
</dbReference>
<dbReference type="Gene3D" id="2.30.180.10">
    <property type="entry name" value="FAS1 domain"/>
    <property type="match status" value="2"/>
</dbReference>
<dbReference type="InterPro" id="IPR036378">
    <property type="entry name" value="FAS1_dom_sf"/>
</dbReference>
<feature type="region of interest" description="Disordered" evidence="1">
    <location>
        <begin position="76"/>
        <end position="102"/>
    </location>
</feature>
<reference evidence="4" key="1">
    <citation type="submission" date="2023-06" db="EMBL/GenBank/DDBJ databases">
        <title>Genome-scale phylogeny and comparative genomics of the fungal order Sordariales.</title>
        <authorList>
            <consortium name="Lawrence Berkeley National Laboratory"/>
            <person name="Hensen N."/>
            <person name="Bonometti L."/>
            <person name="Westerberg I."/>
            <person name="Brannstrom I.O."/>
            <person name="Guillou S."/>
            <person name="Cros-Aarteil S."/>
            <person name="Calhoun S."/>
            <person name="Haridas S."/>
            <person name="Kuo A."/>
            <person name="Mondo S."/>
            <person name="Pangilinan J."/>
            <person name="Riley R."/>
            <person name="LaButti K."/>
            <person name="Andreopoulos B."/>
            <person name="Lipzen A."/>
            <person name="Chen C."/>
            <person name="Yanf M."/>
            <person name="Daum C."/>
            <person name="Ng V."/>
            <person name="Clum A."/>
            <person name="Steindorff A."/>
            <person name="Ohm R."/>
            <person name="Martin F."/>
            <person name="Silar P."/>
            <person name="Natvig D."/>
            <person name="Lalanne C."/>
            <person name="Gautier V."/>
            <person name="Ament-velasquez S.L."/>
            <person name="Kruys A."/>
            <person name="Hutchinson M.I."/>
            <person name="Powell A.J."/>
            <person name="Barry K."/>
            <person name="Miller A.N."/>
            <person name="Grigoriev I.V."/>
            <person name="Debuchy R."/>
            <person name="Gladieux P."/>
            <person name="Thoren M.H."/>
            <person name="Johannesson H."/>
        </authorList>
    </citation>
    <scope>NUCLEOTIDE SEQUENCE</scope>
    <source>
        <strain evidence="4">SMH3187-1</strain>
    </source>
</reference>
<dbReference type="PROSITE" id="PS50213">
    <property type="entry name" value="FAS1"/>
    <property type="match status" value="2"/>
</dbReference>
<comment type="caution">
    <text evidence="4">The sequence shown here is derived from an EMBL/GenBank/DDBJ whole genome shotgun (WGS) entry which is preliminary data.</text>
</comment>
<dbReference type="SUPFAM" id="SSF82153">
    <property type="entry name" value="FAS1 domain"/>
    <property type="match status" value="2"/>
</dbReference>
<dbReference type="Pfam" id="PF02469">
    <property type="entry name" value="Fasciclin"/>
    <property type="match status" value="2"/>
</dbReference>